<dbReference type="STRING" id="993689.GCA_002077135_02759"/>
<evidence type="ECO:0000313" key="1">
    <source>
        <dbReference type="EMBL" id="THD09539.1"/>
    </source>
</evidence>
<keyword evidence="2" id="KW-1185">Reference proteome</keyword>
<dbReference type="OrthoDB" id="9793109at2"/>
<proteinExistence type="predicted"/>
<dbReference type="Proteomes" id="UP000307749">
    <property type="component" value="Unassembled WGS sequence"/>
</dbReference>
<comment type="caution">
    <text evidence="1">The sequence shown here is derived from an EMBL/GenBank/DDBJ whole genome shotgun (WGS) entry which is preliminary data.</text>
</comment>
<name>A0A4S3KLA1_9GAMM</name>
<reference evidence="1 2" key="1">
    <citation type="submission" date="2017-02" db="EMBL/GenBank/DDBJ databases">
        <title>Whole genome sequencing of Metallibacterium scheffleri DSM 24874 (T).</title>
        <authorList>
            <person name="Kumar S."/>
            <person name="Patil P."/>
            <person name="Patil P.B."/>
        </authorList>
    </citation>
    <scope>NUCLEOTIDE SEQUENCE [LARGE SCALE GENOMIC DNA]</scope>
    <source>
        <strain evidence="1 2">DSM 24874</strain>
    </source>
</reference>
<dbReference type="EMBL" id="MWQO01000038">
    <property type="protein sequence ID" value="THD09539.1"/>
    <property type="molecule type" value="Genomic_DNA"/>
</dbReference>
<evidence type="ECO:0000313" key="2">
    <source>
        <dbReference type="Proteomes" id="UP000307749"/>
    </source>
</evidence>
<dbReference type="RefSeq" id="WP_081128639.1">
    <property type="nucleotide sequence ID" value="NZ_LDOS01000002.1"/>
</dbReference>
<organism evidence="1 2">
    <name type="scientific">Metallibacterium scheffleri</name>
    <dbReference type="NCBI Taxonomy" id="993689"/>
    <lineage>
        <taxon>Bacteria</taxon>
        <taxon>Pseudomonadati</taxon>
        <taxon>Pseudomonadota</taxon>
        <taxon>Gammaproteobacteria</taxon>
        <taxon>Lysobacterales</taxon>
        <taxon>Rhodanobacteraceae</taxon>
        <taxon>Metallibacterium</taxon>
    </lineage>
</organism>
<dbReference type="AlphaFoldDB" id="A0A4S3KLA1"/>
<sequence>MLLSAAKDLALRVSLGVRVPGDSASHGAPLSRHLTDAAGFVPLQPCILARVVAREITRTEAR</sequence>
<accession>A0A4S3KLA1</accession>
<gene>
    <name evidence="1" type="ORF">B1806_10750</name>
</gene>
<protein>
    <submittedName>
        <fullName evidence="1">Uncharacterized protein</fullName>
    </submittedName>
</protein>